<dbReference type="AlphaFoldDB" id="Q5B7Y2"/>
<evidence type="ECO:0000256" key="2">
    <source>
        <dbReference type="SAM" id="Phobius"/>
    </source>
</evidence>
<dbReference type="STRING" id="227321.Q5B7Y2"/>
<dbReference type="eggNOG" id="ENOG502S3DG">
    <property type="taxonomic scope" value="Eukaryota"/>
</dbReference>
<evidence type="ECO:0000313" key="5">
    <source>
        <dbReference type="Proteomes" id="UP000000560"/>
    </source>
</evidence>
<dbReference type="VEuPathDB" id="FungiDB:AN3348"/>
<dbReference type="EMBL" id="BN001306">
    <property type="protein sequence ID" value="CBF82896.1"/>
    <property type="molecule type" value="Genomic_DNA"/>
</dbReference>
<feature type="transmembrane region" description="Helical" evidence="2">
    <location>
        <begin position="124"/>
        <end position="146"/>
    </location>
</feature>
<organism evidence="4 5">
    <name type="scientific">Emericella nidulans (strain FGSC A4 / ATCC 38163 / CBS 112.46 / NRRL 194 / M139)</name>
    <name type="common">Aspergillus nidulans</name>
    <dbReference type="NCBI Taxonomy" id="227321"/>
    <lineage>
        <taxon>Eukaryota</taxon>
        <taxon>Fungi</taxon>
        <taxon>Dikarya</taxon>
        <taxon>Ascomycota</taxon>
        <taxon>Pezizomycotina</taxon>
        <taxon>Eurotiomycetes</taxon>
        <taxon>Eurotiomycetidae</taxon>
        <taxon>Eurotiales</taxon>
        <taxon>Aspergillaceae</taxon>
        <taxon>Aspergillus</taxon>
        <taxon>Aspergillus subgen. Nidulantes</taxon>
    </lineage>
</organism>
<protein>
    <recommendedName>
        <fullName evidence="3">Rhodopsin domain-containing protein</fullName>
    </recommendedName>
</protein>
<dbReference type="OrthoDB" id="3918601at2759"/>
<feature type="transmembrane region" description="Helical" evidence="2">
    <location>
        <begin position="203"/>
        <end position="223"/>
    </location>
</feature>
<feature type="region of interest" description="Disordered" evidence="1">
    <location>
        <begin position="334"/>
        <end position="355"/>
    </location>
</feature>
<dbReference type="RefSeq" id="XP_660952.1">
    <property type="nucleotide sequence ID" value="XM_655860.2"/>
</dbReference>
<dbReference type="GeneID" id="2873743"/>
<dbReference type="KEGG" id="ani:ANIA_03348"/>
<feature type="transmembrane region" description="Helical" evidence="2">
    <location>
        <begin position="47"/>
        <end position="72"/>
    </location>
</feature>
<dbReference type="Proteomes" id="UP000000560">
    <property type="component" value="Chromosome VI"/>
</dbReference>
<dbReference type="InParanoid" id="Q5B7Y2"/>
<dbReference type="PANTHER" id="PTHR38794:SF2">
    <property type="entry name" value="INTEGRAL MEMBRANE PROTEIN"/>
    <property type="match status" value="1"/>
</dbReference>
<evidence type="ECO:0000256" key="1">
    <source>
        <dbReference type="SAM" id="MobiDB-lite"/>
    </source>
</evidence>
<name>Q5B7Y2_EMENI</name>
<dbReference type="OMA" id="TACWAQL"/>
<accession>Q5B7Y2</accession>
<accession>C8VHU3</accession>
<reference evidence="5" key="1">
    <citation type="journal article" date="2005" name="Nature">
        <title>Sequencing of Aspergillus nidulans and comparative analysis with A. fumigatus and A. oryzae.</title>
        <authorList>
            <person name="Galagan J.E."/>
            <person name="Calvo S.E."/>
            <person name="Cuomo C."/>
            <person name="Ma L.J."/>
            <person name="Wortman J.R."/>
            <person name="Batzoglou S."/>
            <person name="Lee S.I."/>
            <person name="Basturkmen M."/>
            <person name="Spevak C.C."/>
            <person name="Clutterbuck J."/>
            <person name="Kapitonov V."/>
            <person name="Jurka J."/>
            <person name="Scazzocchio C."/>
            <person name="Farman M."/>
            <person name="Butler J."/>
            <person name="Purcell S."/>
            <person name="Harris S."/>
            <person name="Braus G.H."/>
            <person name="Draht O."/>
            <person name="Busch S."/>
            <person name="D'Enfert C."/>
            <person name="Bouchier C."/>
            <person name="Goldman G.H."/>
            <person name="Bell-Pedersen D."/>
            <person name="Griffiths-Jones S."/>
            <person name="Doonan J.H."/>
            <person name="Yu J."/>
            <person name="Vienken K."/>
            <person name="Pain A."/>
            <person name="Freitag M."/>
            <person name="Selker E.U."/>
            <person name="Archer D.B."/>
            <person name="Penalva M.A."/>
            <person name="Oakley B.R."/>
            <person name="Momany M."/>
            <person name="Tanaka T."/>
            <person name="Kumagai T."/>
            <person name="Asai K."/>
            <person name="Machida M."/>
            <person name="Nierman W.C."/>
            <person name="Denning D.W."/>
            <person name="Caddick M."/>
            <person name="Hynes M."/>
            <person name="Paoletti M."/>
            <person name="Fischer R."/>
            <person name="Miller B."/>
            <person name="Dyer P."/>
            <person name="Sachs M.S."/>
            <person name="Osmani S.A."/>
            <person name="Birren B.W."/>
        </authorList>
    </citation>
    <scope>NUCLEOTIDE SEQUENCE [LARGE SCALE GENOMIC DNA]</scope>
    <source>
        <strain evidence="5">FGSC A4 / ATCC 38163 / CBS 112.46 / NRRL 194 / M139</strain>
    </source>
</reference>
<proteinExistence type="predicted"/>
<dbReference type="HOGENOM" id="CLU_036632_5_1_1"/>
<dbReference type="PANTHER" id="PTHR38794">
    <property type="entry name" value="INTEGRAL MEMBRANE PROTEIN"/>
    <property type="match status" value="1"/>
</dbReference>
<feature type="region of interest" description="Disordered" evidence="1">
    <location>
        <begin position="284"/>
        <end position="317"/>
    </location>
</feature>
<keyword evidence="2" id="KW-0812">Transmembrane</keyword>
<keyword evidence="2" id="KW-1133">Transmembrane helix</keyword>
<reference evidence="5" key="2">
    <citation type="journal article" date="2009" name="Fungal Genet. Biol.">
        <title>The 2008 update of the Aspergillus nidulans genome annotation: a community effort.</title>
        <authorList>
            <person name="Wortman J.R."/>
            <person name="Gilsenan J.M."/>
            <person name="Joardar V."/>
            <person name="Deegan J."/>
            <person name="Clutterbuck J."/>
            <person name="Andersen M.R."/>
            <person name="Archer D."/>
            <person name="Bencina M."/>
            <person name="Braus G."/>
            <person name="Coutinho P."/>
            <person name="von Dohren H."/>
            <person name="Doonan J."/>
            <person name="Driessen A.J."/>
            <person name="Durek P."/>
            <person name="Espeso E."/>
            <person name="Fekete E."/>
            <person name="Flipphi M."/>
            <person name="Estrada C.G."/>
            <person name="Geysens S."/>
            <person name="Goldman G."/>
            <person name="de Groot P.W."/>
            <person name="Hansen K."/>
            <person name="Harris S.D."/>
            <person name="Heinekamp T."/>
            <person name="Helmstaedt K."/>
            <person name="Henrissat B."/>
            <person name="Hofmann G."/>
            <person name="Homan T."/>
            <person name="Horio T."/>
            <person name="Horiuchi H."/>
            <person name="James S."/>
            <person name="Jones M."/>
            <person name="Karaffa L."/>
            <person name="Karanyi Z."/>
            <person name="Kato M."/>
            <person name="Keller N."/>
            <person name="Kelly D.E."/>
            <person name="Kiel J.A."/>
            <person name="Kim J.M."/>
            <person name="van der Klei I.J."/>
            <person name="Klis F.M."/>
            <person name="Kovalchuk A."/>
            <person name="Krasevec N."/>
            <person name="Kubicek C.P."/>
            <person name="Liu B."/>
            <person name="Maccabe A."/>
            <person name="Meyer V."/>
            <person name="Mirabito P."/>
            <person name="Miskei M."/>
            <person name="Mos M."/>
            <person name="Mullins J."/>
            <person name="Nelson D.R."/>
            <person name="Nielsen J."/>
            <person name="Oakley B.R."/>
            <person name="Osmani S.A."/>
            <person name="Pakula T."/>
            <person name="Paszewski A."/>
            <person name="Paulsen I."/>
            <person name="Pilsyk S."/>
            <person name="Pocsi I."/>
            <person name="Punt P.J."/>
            <person name="Ram A.F."/>
            <person name="Ren Q."/>
            <person name="Robellet X."/>
            <person name="Robson G."/>
            <person name="Seiboth B."/>
            <person name="van Solingen P."/>
            <person name="Specht T."/>
            <person name="Sun J."/>
            <person name="Taheri-Talesh N."/>
            <person name="Takeshita N."/>
            <person name="Ussery D."/>
            <person name="vanKuyk P.A."/>
            <person name="Visser H."/>
            <person name="van de Vondervoort P.J."/>
            <person name="de Vries R.P."/>
            <person name="Walton J."/>
            <person name="Xiang X."/>
            <person name="Xiong Y."/>
            <person name="Zeng A.P."/>
            <person name="Brandt B.W."/>
            <person name="Cornell M.J."/>
            <person name="van den Hondel C.A."/>
            <person name="Visser J."/>
            <person name="Oliver S.G."/>
            <person name="Turner G."/>
        </authorList>
    </citation>
    <scope>GENOME REANNOTATION</scope>
    <source>
        <strain evidence="5">FGSC A4 / ATCC 38163 / CBS 112.46 / NRRL 194 / M139</strain>
    </source>
</reference>
<feature type="transmembrane region" description="Helical" evidence="2">
    <location>
        <begin position="14"/>
        <end position="35"/>
    </location>
</feature>
<dbReference type="Pfam" id="PF20684">
    <property type="entry name" value="Fung_rhodopsin"/>
    <property type="match status" value="1"/>
</dbReference>
<sequence length="381" mass="41283">MGRFANIDTRDPDVFVTTWFLVVVAVLSVLIRVATKCRVFRQLTSDDYLIIAALALCIAQSGAISAAVAHGYGDRFTTVASADFVQVMKCQYAASILYIASLCLSKLSLSTFIHNLTPVHRDHLLAAVLLAVIALLGVTGIIGTAFQCRLPHPWDYWWQKCFDLCAWAYFLSAANIATDVAIIVQALLLIFGIQAAWKKKLMFASIFLSRVFVIIPLIAEMVFTREARNPDSDDPTYASCLAQIASQIVQSMSILTACWGQVNPFLNQLKSNGLRIRGLEYQSSAGTGGKGQASASRSSGYSRGQQSRGNRVRGDDHYELVPVTVGQSETTVEAAASSHGWDADADGYADSRSCSSRTGIIRETRTWDVSDGSGLGSGSRA</sequence>
<keyword evidence="2" id="KW-0472">Membrane</keyword>
<evidence type="ECO:0000313" key="4">
    <source>
        <dbReference type="EMBL" id="CBF82896.1"/>
    </source>
</evidence>
<feature type="domain" description="Rhodopsin" evidence="3">
    <location>
        <begin position="31"/>
        <end position="266"/>
    </location>
</feature>
<gene>
    <name evidence="4" type="ORF">ANIA_03348</name>
</gene>
<dbReference type="InterPro" id="IPR049326">
    <property type="entry name" value="Rhodopsin_dom_fungi"/>
</dbReference>
<feature type="compositionally biased region" description="Low complexity" evidence="1">
    <location>
        <begin position="292"/>
        <end position="309"/>
    </location>
</feature>
<feature type="transmembrane region" description="Helical" evidence="2">
    <location>
        <begin position="166"/>
        <end position="191"/>
    </location>
</feature>
<keyword evidence="5" id="KW-1185">Reference proteome</keyword>
<feature type="transmembrane region" description="Helical" evidence="2">
    <location>
        <begin position="92"/>
        <end position="112"/>
    </location>
</feature>
<evidence type="ECO:0000259" key="3">
    <source>
        <dbReference type="Pfam" id="PF20684"/>
    </source>
</evidence>